<dbReference type="Gene3D" id="3.40.30.10">
    <property type="entry name" value="Glutaredoxin"/>
    <property type="match status" value="1"/>
</dbReference>
<dbReference type="AlphaFoldDB" id="A0A6N9VDH6"/>
<comment type="caution">
    <text evidence="1">The sequence shown here is derived from an EMBL/GenBank/DDBJ whole genome shotgun (WGS) entry which is preliminary data.</text>
</comment>
<name>A0A6N9VDH6_STRMI</name>
<feature type="non-terminal residue" evidence="1">
    <location>
        <position position="1"/>
    </location>
</feature>
<sequence length="70" mass="7926">LNVSDEAFMAYKAALFSVENHPEESKDEFAKDSRLLEIANQVPELKGNSAFKKDVEDGTYDKWALEMSKV</sequence>
<protein>
    <submittedName>
        <fullName evidence="1">Thioredoxin domain-containing protein</fullName>
    </submittedName>
</protein>
<feature type="non-terminal residue" evidence="1">
    <location>
        <position position="70"/>
    </location>
</feature>
<dbReference type="EMBL" id="JAAGME010001172">
    <property type="protein sequence ID" value="NEB70826.1"/>
    <property type="molecule type" value="Genomic_DNA"/>
</dbReference>
<gene>
    <name evidence="1" type="ORF">G3I39_27765</name>
</gene>
<proteinExistence type="predicted"/>
<dbReference type="Proteomes" id="UP000471648">
    <property type="component" value="Unassembled WGS sequence"/>
</dbReference>
<accession>A0A6N9VDH6</accession>
<evidence type="ECO:0000313" key="2">
    <source>
        <dbReference type="Proteomes" id="UP000471648"/>
    </source>
</evidence>
<reference evidence="1 2" key="1">
    <citation type="submission" date="2020-01" db="EMBL/GenBank/DDBJ databases">
        <title>Insect and environment-associated Actinomycetes.</title>
        <authorList>
            <person name="Currrie C."/>
            <person name="Chevrette M."/>
            <person name="Carlson C."/>
            <person name="Stubbendieck R."/>
            <person name="Wendt-Pienkowski E."/>
        </authorList>
    </citation>
    <scope>NUCLEOTIDE SEQUENCE [LARGE SCALE GENOMIC DNA]</scope>
    <source>
        <strain evidence="1 2">SID14438</strain>
    </source>
</reference>
<organism evidence="1 2">
    <name type="scientific">Streptomyces microflavus</name>
    <name type="common">Streptomyces lipmanii</name>
    <dbReference type="NCBI Taxonomy" id="1919"/>
    <lineage>
        <taxon>Bacteria</taxon>
        <taxon>Bacillati</taxon>
        <taxon>Actinomycetota</taxon>
        <taxon>Actinomycetes</taxon>
        <taxon>Kitasatosporales</taxon>
        <taxon>Streptomycetaceae</taxon>
        <taxon>Streptomyces</taxon>
    </lineage>
</organism>
<evidence type="ECO:0000313" key="1">
    <source>
        <dbReference type="EMBL" id="NEB70826.1"/>
    </source>
</evidence>